<protein>
    <submittedName>
        <fullName evidence="2">Uncharacterized protein</fullName>
    </submittedName>
</protein>
<accession>F2QZ92</accession>
<dbReference type="HOGENOM" id="CLU_973550_0_0_1"/>
<keyword evidence="1" id="KW-0175">Coiled coil</keyword>
<feature type="coiled-coil region" evidence="1">
    <location>
        <begin position="197"/>
        <end position="252"/>
    </location>
</feature>
<reference evidence="2 3" key="3">
    <citation type="journal article" date="2016" name="FEMS Yeast Res.">
        <title>Curation of the genome annotation of Pichia pastoris (Komagataella phaffii) CBS7435 from gene level to protein function.</title>
        <authorList>
            <person name="Valli M."/>
            <person name="Tatto N.E."/>
            <person name="Peymann A."/>
            <person name="Gruber C."/>
            <person name="Landes N."/>
            <person name="Ekker H."/>
            <person name="Thallinger G.G."/>
            <person name="Mattanovich D."/>
            <person name="Gasser B."/>
            <person name="Graf A.B."/>
        </authorList>
    </citation>
    <scope>GENOME REANNOTATION</scope>
    <source>
        <strain evidence="2 3">ATCC 76273 / CBS 7435 / CECT 11047 / NRRL Y-11430 / Wegner 21-1</strain>
    </source>
</reference>
<reference key="2">
    <citation type="submission" date="2011-04" db="EMBL/GenBank/DDBJ databases">
        <title>High-quality genome sequence of Pichia pastoris CBS 7435.</title>
        <authorList>
            <person name="Kueberl A."/>
            <person name="Schneider J."/>
            <person name="Thallinger G.G."/>
            <person name="Anderl I."/>
            <person name="Wibberg D."/>
            <person name="Hajek T."/>
            <person name="Jaenicke S."/>
            <person name="Brinkrolf K."/>
            <person name="Goesmann A."/>
            <person name="Szczepanowski R."/>
            <person name="Puehler A."/>
            <person name="Schwab H."/>
            <person name="Glieder A."/>
            <person name="Pichler H."/>
        </authorList>
    </citation>
    <scope>NUCLEOTIDE SEQUENCE</scope>
    <source>
        <strain>CBS 7435</strain>
    </source>
</reference>
<reference evidence="2 3" key="1">
    <citation type="journal article" date="2011" name="J. Biotechnol.">
        <title>High-quality genome sequence of Pichia pastoris CBS7435.</title>
        <authorList>
            <person name="Kuberl A."/>
            <person name="Schneider J."/>
            <person name="Thallinger G.G."/>
            <person name="Anderl I."/>
            <person name="Wibberg D."/>
            <person name="Hajek T."/>
            <person name="Jaenicke S."/>
            <person name="Brinkrolf K."/>
            <person name="Goesmann A."/>
            <person name="Szczepanowski R."/>
            <person name="Puhler A."/>
            <person name="Schwab H."/>
            <person name="Glieder A."/>
            <person name="Pichler H."/>
        </authorList>
    </citation>
    <scope>NUCLEOTIDE SEQUENCE [LARGE SCALE GENOMIC DNA]</scope>
    <source>
        <strain evidence="3">ATCC 76273 / CBS 7435 / CECT 11047 / NRRL Y-11430 / Wegner 21-1</strain>
    </source>
</reference>
<evidence type="ECO:0000313" key="3">
    <source>
        <dbReference type="Proteomes" id="UP000006853"/>
    </source>
</evidence>
<gene>
    <name evidence="2" type="ordered locus">PP7435_Chr4-0558</name>
</gene>
<organism evidence="2 3">
    <name type="scientific">Komagataella phaffii (strain ATCC 76273 / CBS 7435 / CECT 11047 / NRRL Y-11430 / Wegner 21-1)</name>
    <name type="common">Yeast</name>
    <name type="synonym">Pichia pastoris</name>
    <dbReference type="NCBI Taxonomy" id="981350"/>
    <lineage>
        <taxon>Eukaryota</taxon>
        <taxon>Fungi</taxon>
        <taxon>Dikarya</taxon>
        <taxon>Ascomycota</taxon>
        <taxon>Saccharomycotina</taxon>
        <taxon>Pichiomycetes</taxon>
        <taxon>Pichiales</taxon>
        <taxon>Pichiaceae</taxon>
        <taxon>Komagataella</taxon>
    </lineage>
</organism>
<evidence type="ECO:0000256" key="1">
    <source>
        <dbReference type="SAM" id="Coils"/>
    </source>
</evidence>
<name>F2QZ92_KOMPC</name>
<dbReference type="Proteomes" id="UP000006853">
    <property type="component" value="Chromosome 4"/>
</dbReference>
<keyword evidence="3" id="KW-1185">Reference proteome</keyword>
<sequence>MRVRLVSNCLRGSCSLFLTCRILETRSTSPTNPIQHLGKFSRLKEIMVSSNGVSATPMDSDTDALVNGQVLSDSSVYGPTYMDTSLLRLIKQIGTVLGDNDEDTIDRTLCNGTTKLKNGSKVNFKQETPSTEYNGNANEVWPSKVSEEITTELLLELVQECRQTILQLNLNKNLNELQAKMTTEQLHMENQILKKSLETFTESNGRLKTEIKNLLNKKEKLVNYVRKLKTDKKHLKVELLRQSQQMNQIEEHVNVSRGDMLNTLGILASHVLEDEQRRDLDETIEV</sequence>
<evidence type="ECO:0000313" key="2">
    <source>
        <dbReference type="EMBL" id="CCA40720.1"/>
    </source>
</evidence>
<dbReference type="AlphaFoldDB" id="F2QZ92"/>
<proteinExistence type="predicted"/>
<dbReference type="EMBL" id="FR839631">
    <property type="protein sequence ID" value="CCA40720.1"/>
    <property type="molecule type" value="Genomic_DNA"/>
</dbReference>